<evidence type="ECO:0000256" key="1">
    <source>
        <dbReference type="SAM" id="SignalP"/>
    </source>
</evidence>
<protein>
    <submittedName>
        <fullName evidence="2">Uncharacterized protein</fullName>
    </submittedName>
</protein>
<evidence type="ECO:0000313" key="3">
    <source>
        <dbReference type="Proteomes" id="UP000838763"/>
    </source>
</evidence>
<reference evidence="2" key="1">
    <citation type="submission" date="2022-11" db="EMBL/GenBank/DDBJ databases">
        <authorList>
            <person name="Scott C."/>
            <person name="Bruce N."/>
        </authorList>
    </citation>
    <scope>NUCLEOTIDE SEQUENCE</scope>
</reference>
<name>A0A9P1H0R3_9PEZI</name>
<accession>A0A9P1H0R3</accession>
<comment type="caution">
    <text evidence="2">The sequence shown here is derived from an EMBL/GenBank/DDBJ whole genome shotgun (WGS) entry which is preliminary data.</text>
</comment>
<keyword evidence="1" id="KW-0732">Signal</keyword>
<evidence type="ECO:0000313" key="2">
    <source>
        <dbReference type="EMBL" id="CAI4214471.1"/>
    </source>
</evidence>
<organism evidence="2 3">
    <name type="scientific">Parascedosporium putredinis</name>
    <dbReference type="NCBI Taxonomy" id="1442378"/>
    <lineage>
        <taxon>Eukaryota</taxon>
        <taxon>Fungi</taxon>
        <taxon>Dikarya</taxon>
        <taxon>Ascomycota</taxon>
        <taxon>Pezizomycotina</taxon>
        <taxon>Sordariomycetes</taxon>
        <taxon>Hypocreomycetidae</taxon>
        <taxon>Microascales</taxon>
        <taxon>Microascaceae</taxon>
        <taxon>Parascedosporium</taxon>
    </lineage>
</organism>
<feature type="chain" id="PRO_5040324860" evidence="1">
    <location>
        <begin position="24"/>
        <end position="249"/>
    </location>
</feature>
<keyword evidence="3" id="KW-1185">Reference proteome</keyword>
<dbReference type="Proteomes" id="UP000838763">
    <property type="component" value="Unassembled WGS sequence"/>
</dbReference>
<feature type="signal peptide" evidence="1">
    <location>
        <begin position="1"/>
        <end position="23"/>
    </location>
</feature>
<proteinExistence type="predicted"/>
<dbReference type="EMBL" id="CALLCH030000011">
    <property type="protein sequence ID" value="CAI4214471.1"/>
    <property type="molecule type" value="Genomic_DNA"/>
</dbReference>
<sequence>MKPSTIPTFLLGALSLFAPFAAAKLPSVEDFGYETNGLAENGLCRNYLNTYIDGLTTCDTYCTAKGNHDGFVGCETVREGSKDTGNKYTRQDPEGNLWALGRCICETPGIVKVLVENFALAMPAFGSVTCSVWFEVGGQVLKAGISAIPTTGISSRILTALIQGAKTANKFGGSYALDFYQQWYEGICGTGPWTEEIQDMFNILSYVDKGIEALEQNDNSNLPPQAGQHNQGLILGGRVANTVPVRFRA</sequence>
<dbReference type="AlphaFoldDB" id="A0A9P1H0R3"/>
<dbReference type="OrthoDB" id="3554483at2759"/>
<gene>
    <name evidence="2" type="ORF">PPNO1_LOCUS4204</name>
</gene>